<name>A0A382E835_9ZZZZ</name>
<dbReference type="SUPFAM" id="SSF82282">
    <property type="entry name" value="Homocysteine S-methyltransferase"/>
    <property type="match status" value="1"/>
</dbReference>
<dbReference type="InterPro" id="IPR050554">
    <property type="entry name" value="Met_Synthase/Corrinoid"/>
</dbReference>
<evidence type="ECO:0000256" key="5">
    <source>
        <dbReference type="ARBA" id="ARBA00012032"/>
    </source>
</evidence>
<evidence type="ECO:0000256" key="14">
    <source>
        <dbReference type="ARBA" id="ARBA00023285"/>
    </source>
</evidence>
<dbReference type="EMBL" id="UINC01043182">
    <property type="protein sequence ID" value="SVB46858.1"/>
    <property type="molecule type" value="Genomic_DNA"/>
</dbReference>
<keyword evidence="12" id="KW-0862">Zinc</keyword>
<dbReference type="GO" id="GO:0046653">
    <property type="term" value="P:tetrahydrofolate metabolic process"/>
    <property type="evidence" value="ECO:0007669"/>
    <property type="project" value="TreeGrafter"/>
</dbReference>
<comment type="cofactor">
    <cofactor evidence="1">
        <name>Zn(2+)</name>
        <dbReference type="ChEBI" id="CHEBI:29105"/>
    </cofactor>
</comment>
<accession>A0A382E835</accession>
<dbReference type="GO" id="GO:0008705">
    <property type="term" value="F:methionine synthase activity"/>
    <property type="evidence" value="ECO:0007669"/>
    <property type="project" value="UniProtKB-EC"/>
</dbReference>
<evidence type="ECO:0000256" key="11">
    <source>
        <dbReference type="ARBA" id="ARBA00022723"/>
    </source>
</evidence>
<feature type="domain" description="Hcy-binding" evidence="16">
    <location>
        <begin position="10"/>
        <end position="332"/>
    </location>
</feature>
<dbReference type="EC" id="2.1.1.13" evidence="5"/>
<evidence type="ECO:0000256" key="3">
    <source>
        <dbReference type="ARBA" id="ARBA00005178"/>
    </source>
</evidence>
<evidence type="ECO:0000256" key="4">
    <source>
        <dbReference type="ARBA" id="ARBA00010398"/>
    </source>
</evidence>
<comment type="similarity">
    <text evidence="4">Belongs to the vitamin-B12 dependent methionine synthase family.</text>
</comment>
<keyword evidence="13" id="KW-0486">Methionine biosynthesis</keyword>
<dbReference type="FunFam" id="3.20.20.330:FF:000001">
    <property type="entry name" value="Methionine synthase"/>
    <property type="match status" value="1"/>
</dbReference>
<evidence type="ECO:0000256" key="1">
    <source>
        <dbReference type="ARBA" id="ARBA00001947"/>
    </source>
</evidence>
<evidence type="ECO:0000256" key="8">
    <source>
        <dbReference type="ARBA" id="ARBA00022628"/>
    </source>
</evidence>
<keyword evidence="7" id="KW-0028">Amino-acid biosynthesis</keyword>
<evidence type="ECO:0000259" key="16">
    <source>
        <dbReference type="PROSITE" id="PS50970"/>
    </source>
</evidence>
<evidence type="ECO:0000256" key="10">
    <source>
        <dbReference type="ARBA" id="ARBA00022691"/>
    </source>
</evidence>
<evidence type="ECO:0000256" key="15">
    <source>
        <dbReference type="ARBA" id="ARBA00031040"/>
    </source>
</evidence>
<keyword evidence="14" id="KW-0170">Cobalt</keyword>
<evidence type="ECO:0000256" key="2">
    <source>
        <dbReference type="ARBA" id="ARBA00001956"/>
    </source>
</evidence>
<dbReference type="PANTHER" id="PTHR45833">
    <property type="entry name" value="METHIONINE SYNTHASE"/>
    <property type="match status" value="1"/>
</dbReference>
<evidence type="ECO:0000256" key="9">
    <source>
        <dbReference type="ARBA" id="ARBA00022679"/>
    </source>
</evidence>
<gene>
    <name evidence="17" type="ORF">METZ01_LOCUS199712</name>
</gene>
<evidence type="ECO:0000256" key="7">
    <source>
        <dbReference type="ARBA" id="ARBA00022605"/>
    </source>
</evidence>
<dbReference type="AlphaFoldDB" id="A0A382E835"/>
<sequence>VGNNQSNNRHHALTELLAKRIVILDGAMGTMIQQNILQERDFRGERFADWDRDLKGHNDLLGITRPELIGSIHRAYLEAGADIIETNTFNSTRVALADYGMESLAHELNLANAKVARSVADDVMAAEHDRQCFVAGALGPTNRTASISSDVNDPAFRAVTYDQLVEAYIEQAKGLVEGGVDVLMVETVFDSLNSRAALFALESLFDSLGQRLPVMLSFTITDQSGRTLSGQTVEAYWNTVSNIDLLSVGINCALGPQEMRSHIDELSRIAPINVSAHPNAGMPNPLLPTGFPETPESFAPQLREWAVNGWLNIVGGCCGTTPDHIRRIAAAIRDCAPRRLAKPEPWLRLSGMEALTV</sequence>
<keyword evidence="11" id="KW-0479">Metal-binding</keyword>
<dbReference type="InterPro" id="IPR003726">
    <property type="entry name" value="HCY_dom"/>
</dbReference>
<dbReference type="Pfam" id="PF02574">
    <property type="entry name" value="S-methyl_trans"/>
    <property type="match status" value="1"/>
</dbReference>
<dbReference type="GO" id="GO:0005829">
    <property type="term" value="C:cytosol"/>
    <property type="evidence" value="ECO:0007669"/>
    <property type="project" value="TreeGrafter"/>
</dbReference>
<dbReference type="InterPro" id="IPR036589">
    <property type="entry name" value="HCY_dom_sf"/>
</dbReference>
<evidence type="ECO:0000313" key="17">
    <source>
        <dbReference type="EMBL" id="SVB46858.1"/>
    </source>
</evidence>
<keyword evidence="8" id="KW-0846">Cobalamin</keyword>
<comment type="cofactor">
    <cofactor evidence="2">
        <name>methylcob(III)alamin</name>
        <dbReference type="ChEBI" id="CHEBI:28115"/>
    </cofactor>
</comment>
<evidence type="ECO:0000256" key="6">
    <source>
        <dbReference type="ARBA" id="ARBA00022603"/>
    </source>
</evidence>
<feature type="non-terminal residue" evidence="17">
    <location>
        <position position="357"/>
    </location>
</feature>
<keyword evidence="9" id="KW-0808">Transferase</keyword>
<keyword evidence="6" id="KW-0489">Methyltransferase</keyword>
<dbReference type="GO" id="GO:0032259">
    <property type="term" value="P:methylation"/>
    <property type="evidence" value="ECO:0007669"/>
    <property type="project" value="UniProtKB-KW"/>
</dbReference>
<evidence type="ECO:0000256" key="13">
    <source>
        <dbReference type="ARBA" id="ARBA00023167"/>
    </source>
</evidence>
<organism evidence="17">
    <name type="scientific">marine metagenome</name>
    <dbReference type="NCBI Taxonomy" id="408172"/>
    <lineage>
        <taxon>unclassified sequences</taxon>
        <taxon>metagenomes</taxon>
        <taxon>ecological metagenomes</taxon>
    </lineage>
</organism>
<dbReference type="GO" id="GO:0050667">
    <property type="term" value="P:homocysteine metabolic process"/>
    <property type="evidence" value="ECO:0007669"/>
    <property type="project" value="TreeGrafter"/>
</dbReference>
<dbReference type="GO" id="GO:0046872">
    <property type="term" value="F:metal ion binding"/>
    <property type="evidence" value="ECO:0007669"/>
    <property type="project" value="UniProtKB-KW"/>
</dbReference>
<comment type="pathway">
    <text evidence="3">Amino-acid biosynthesis; L-methionine biosynthesis via de novo pathway; L-methionine from L-homocysteine (MetH route): step 1/1.</text>
</comment>
<dbReference type="Gene3D" id="3.20.20.330">
    <property type="entry name" value="Homocysteine-binding-like domain"/>
    <property type="match status" value="1"/>
</dbReference>
<dbReference type="PROSITE" id="PS50970">
    <property type="entry name" value="HCY"/>
    <property type="match status" value="1"/>
</dbReference>
<keyword evidence="10" id="KW-0949">S-adenosyl-L-methionine</keyword>
<feature type="non-terminal residue" evidence="17">
    <location>
        <position position="1"/>
    </location>
</feature>
<reference evidence="17" key="1">
    <citation type="submission" date="2018-05" db="EMBL/GenBank/DDBJ databases">
        <authorList>
            <person name="Lanie J.A."/>
            <person name="Ng W.-L."/>
            <person name="Kazmierczak K.M."/>
            <person name="Andrzejewski T.M."/>
            <person name="Davidsen T.M."/>
            <person name="Wayne K.J."/>
            <person name="Tettelin H."/>
            <person name="Glass J.I."/>
            <person name="Rusch D."/>
            <person name="Podicherti R."/>
            <person name="Tsui H.-C.T."/>
            <person name="Winkler M.E."/>
        </authorList>
    </citation>
    <scope>NUCLEOTIDE SEQUENCE</scope>
</reference>
<protein>
    <recommendedName>
        <fullName evidence="5">methionine synthase</fullName>
        <ecNumber evidence="5">2.1.1.13</ecNumber>
    </recommendedName>
    <alternativeName>
        <fullName evidence="15">5-methyltetrahydrofolate--homocysteine methyltransferase</fullName>
    </alternativeName>
</protein>
<proteinExistence type="inferred from homology"/>
<dbReference type="GO" id="GO:0031419">
    <property type="term" value="F:cobalamin binding"/>
    <property type="evidence" value="ECO:0007669"/>
    <property type="project" value="UniProtKB-KW"/>
</dbReference>
<evidence type="ECO:0000256" key="12">
    <source>
        <dbReference type="ARBA" id="ARBA00022833"/>
    </source>
</evidence>
<dbReference type="PANTHER" id="PTHR45833:SF1">
    <property type="entry name" value="METHIONINE SYNTHASE"/>
    <property type="match status" value="1"/>
</dbReference>